<gene>
    <name evidence="2" type="ORF">BOTBODRAFT_190702</name>
</gene>
<dbReference type="Proteomes" id="UP000027195">
    <property type="component" value="Unassembled WGS sequence"/>
</dbReference>
<dbReference type="Pfam" id="PF08539">
    <property type="entry name" value="HbrB"/>
    <property type="match status" value="1"/>
</dbReference>
<dbReference type="HOGENOM" id="CLU_016137_1_0_1"/>
<feature type="compositionally biased region" description="Polar residues" evidence="1">
    <location>
        <begin position="517"/>
        <end position="533"/>
    </location>
</feature>
<feature type="region of interest" description="Disordered" evidence="1">
    <location>
        <begin position="85"/>
        <end position="122"/>
    </location>
</feature>
<organism evidence="2 3">
    <name type="scientific">Botryobasidium botryosum (strain FD-172 SS1)</name>
    <dbReference type="NCBI Taxonomy" id="930990"/>
    <lineage>
        <taxon>Eukaryota</taxon>
        <taxon>Fungi</taxon>
        <taxon>Dikarya</taxon>
        <taxon>Basidiomycota</taxon>
        <taxon>Agaricomycotina</taxon>
        <taxon>Agaricomycetes</taxon>
        <taxon>Cantharellales</taxon>
        <taxon>Botryobasidiaceae</taxon>
        <taxon>Botryobasidium</taxon>
    </lineage>
</organism>
<sequence>MQHADVRHARRSHDSRPPSPSSLFPPERRRSSSDGAPRPILIKPSHTQPAQSRPTLPAEQAKQRSLPATGMNSVVNAVLHPIPPRSQSRAELSFPPRDAATSPVPGTSASRPSPQKGTRTYDSKIISREMDRLGLPSMPSTLSAHAAGTLAAAASSSTLSLPISSHPHVEPRVLPSSLASSPDNPWATLHVHVLPLFNGEALQIAIEDLNTLVKKHIQAVVSRSPSRAINTLEIDVTDLAATGMLTLSARLNGLEDDRLIPRVVEIWGFFWVQVLPYIEGVFLPLHTDSLLISLARNAKPSRTSSSTVIDVRKLALQAFRDAIIVPIYERLYALFTTLTKDAFEIGQSDEYLQPRLQQMLLVLVSTASRPLSTVEPTLSRGEQATIYLLRALRHDPSRGQLAPRSTLRAGTPGFSAFSESVPRDRRGRIARKESLVPYDADDDLSGGISSGVGADGREGDVFSAPLLTVNGGVHVPAEDIDRWELEQEKEFLETLKSPMLPREDDDEDALGTDGEDQQIQMMRPTRNTATTLSPPTPDARRKHGFTNLGVTLA</sequence>
<keyword evidence="3" id="KW-1185">Reference proteome</keyword>
<feature type="region of interest" description="Disordered" evidence="1">
    <location>
        <begin position="1"/>
        <end position="72"/>
    </location>
</feature>
<evidence type="ECO:0000313" key="2">
    <source>
        <dbReference type="EMBL" id="KDQ10093.1"/>
    </source>
</evidence>
<proteinExistence type="predicted"/>
<evidence type="ECO:0008006" key="4">
    <source>
        <dbReference type="Google" id="ProtNLM"/>
    </source>
</evidence>
<dbReference type="InterPro" id="IPR013745">
    <property type="entry name" value="Bit61/PRR5"/>
</dbReference>
<feature type="compositionally biased region" description="Acidic residues" evidence="1">
    <location>
        <begin position="503"/>
        <end position="516"/>
    </location>
</feature>
<feature type="region of interest" description="Disordered" evidence="1">
    <location>
        <begin position="496"/>
        <end position="553"/>
    </location>
</feature>
<dbReference type="PANTHER" id="PTHR32428">
    <property type="entry name" value="TARGET OF RAPAMYCIN COMPLEX 2 SUBUNIT BIT61-RELATED"/>
    <property type="match status" value="1"/>
</dbReference>
<dbReference type="STRING" id="930990.A0A067M2T2"/>
<reference evidence="3" key="1">
    <citation type="journal article" date="2014" name="Proc. Natl. Acad. Sci. U.S.A.">
        <title>Extensive sampling of basidiomycete genomes demonstrates inadequacy of the white-rot/brown-rot paradigm for wood decay fungi.</title>
        <authorList>
            <person name="Riley R."/>
            <person name="Salamov A.A."/>
            <person name="Brown D.W."/>
            <person name="Nagy L.G."/>
            <person name="Floudas D."/>
            <person name="Held B.W."/>
            <person name="Levasseur A."/>
            <person name="Lombard V."/>
            <person name="Morin E."/>
            <person name="Otillar R."/>
            <person name="Lindquist E.A."/>
            <person name="Sun H."/>
            <person name="LaButti K.M."/>
            <person name="Schmutz J."/>
            <person name="Jabbour D."/>
            <person name="Luo H."/>
            <person name="Baker S.E."/>
            <person name="Pisabarro A.G."/>
            <person name="Walton J.D."/>
            <person name="Blanchette R.A."/>
            <person name="Henrissat B."/>
            <person name="Martin F."/>
            <person name="Cullen D."/>
            <person name="Hibbett D.S."/>
            <person name="Grigoriev I.V."/>
        </authorList>
    </citation>
    <scope>NUCLEOTIDE SEQUENCE [LARGE SCALE GENOMIC DNA]</scope>
    <source>
        <strain evidence="3">FD-172 SS1</strain>
    </source>
</reference>
<dbReference type="GO" id="GO:0031932">
    <property type="term" value="C:TORC2 complex"/>
    <property type="evidence" value="ECO:0007669"/>
    <property type="project" value="TreeGrafter"/>
</dbReference>
<dbReference type="GO" id="GO:0038203">
    <property type="term" value="P:TORC2 signaling"/>
    <property type="evidence" value="ECO:0007669"/>
    <property type="project" value="TreeGrafter"/>
</dbReference>
<dbReference type="AlphaFoldDB" id="A0A067M2T2"/>
<protein>
    <recommendedName>
        <fullName evidence="4">HbrB-like protein</fullName>
    </recommendedName>
</protein>
<dbReference type="InParanoid" id="A0A067M2T2"/>
<feature type="compositionally biased region" description="Polar residues" evidence="1">
    <location>
        <begin position="45"/>
        <end position="54"/>
    </location>
</feature>
<accession>A0A067M2T2</accession>
<dbReference type="EMBL" id="KL198071">
    <property type="protein sequence ID" value="KDQ10093.1"/>
    <property type="molecule type" value="Genomic_DNA"/>
</dbReference>
<evidence type="ECO:0000313" key="3">
    <source>
        <dbReference type="Proteomes" id="UP000027195"/>
    </source>
</evidence>
<evidence type="ECO:0000256" key="1">
    <source>
        <dbReference type="SAM" id="MobiDB-lite"/>
    </source>
</evidence>
<dbReference type="PANTHER" id="PTHR32428:SF2">
    <property type="entry name" value="TARGET OF RAPAMYCIN COMPLEX 2 SUBUNIT BIT61-RELATED"/>
    <property type="match status" value="1"/>
</dbReference>
<name>A0A067M2T2_BOTB1</name>
<feature type="compositionally biased region" description="Polar residues" evidence="1">
    <location>
        <begin position="104"/>
        <end position="118"/>
    </location>
</feature>
<dbReference type="OrthoDB" id="2290221at2759"/>
<feature type="compositionally biased region" description="Basic and acidic residues" evidence="1">
    <location>
        <begin position="1"/>
        <end position="16"/>
    </location>
</feature>